<evidence type="ECO:0000313" key="2">
    <source>
        <dbReference type="EMBL" id="KAK4425084.1"/>
    </source>
</evidence>
<dbReference type="InterPro" id="IPR050317">
    <property type="entry name" value="Plant_Fungal_Acyltransferase"/>
</dbReference>
<reference evidence="2" key="2">
    <citation type="journal article" date="2024" name="Plant">
        <title>Genomic evolution and insights into agronomic trait innovations of Sesamum species.</title>
        <authorList>
            <person name="Miao H."/>
            <person name="Wang L."/>
            <person name="Qu L."/>
            <person name="Liu H."/>
            <person name="Sun Y."/>
            <person name="Le M."/>
            <person name="Wang Q."/>
            <person name="Wei S."/>
            <person name="Zheng Y."/>
            <person name="Lin W."/>
            <person name="Duan Y."/>
            <person name="Cao H."/>
            <person name="Xiong S."/>
            <person name="Wang X."/>
            <person name="Wei L."/>
            <person name="Li C."/>
            <person name="Ma Q."/>
            <person name="Ju M."/>
            <person name="Zhao R."/>
            <person name="Li G."/>
            <person name="Mu C."/>
            <person name="Tian Q."/>
            <person name="Mei H."/>
            <person name="Zhang T."/>
            <person name="Gao T."/>
            <person name="Zhang H."/>
        </authorList>
    </citation>
    <scope>NUCLEOTIDE SEQUENCE</scope>
    <source>
        <strain evidence="2">3651</strain>
    </source>
</reference>
<accession>A0AAE1Y805</accession>
<protein>
    <submittedName>
        <fullName evidence="2">Uncharacterized protein</fullName>
    </submittedName>
</protein>
<reference evidence="2" key="1">
    <citation type="submission" date="2020-06" db="EMBL/GenBank/DDBJ databases">
        <authorList>
            <person name="Li T."/>
            <person name="Hu X."/>
            <person name="Zhang T."/>
            <person name="Song X."/>
            <person name="Zhang H."/>
            <person name="Dai N."/>
            <person name="Sheng W."/>
            <person name="Hou X."/>
            <person name="Wei L."/>
        </authorList>
    </citation>
    <scope>NUCLEOTIDE SEQUENCE</scope>
    <source>
        <strain evidence="2">3651</strain>
        <tissue evidence="2">Leaf</tissue>
    </source>
</reference>
<dbReference type="GO" id="GO:0016747">
    <property type="term" value="F:acyltransferase activity, transferring groups other than amino-acyl groups"/>
    <property type="evidence" value="ECO:0007669"/>
    <property type="project" value="TreeGrafter"/>
</dbReference>
<dbReference type="Gene3D" id="3.30.559.10">
    <property type="entry name" value="Chloramphenicol acetyltransferase-like domain"/>
    <property type="match status" value="1"/>
</dbReference>
<dbReference type="Proteomes" id="UP001293254">
    <property type="component" value="Unassembled WGS sequence"/>
</dbReference>
<name>A0AAE1Y805_9LAMI</name>
<dbReference type="InterPro" id="IPR023213">
    <property type="entry name" value="CAT-like_dom_sf"/>
</dbReference>
<keyword evidence="3" id="KW-1185">Reference proteome</keyword>
<comment type="caution">
    <text evidence="2">The sequence shown here is derived from an EMBL/GenBank/DDBJ whole genome shotgun (WGS) entry which is preliminary data.</text>
</comment>
<evidence type="ECO:0000256" key="1">
    <source>
        <dbReference type="ARBA" id="ARBA00009861"/>
    </source>
</evidence>
<comment type="similarity">
    <text evidence="1">Belongs to the plant acyltransferase family.</text>
</comment>
<sequence>MQPPLPKSYPPNAVLDAVALECPDDLVSKSLSYAAGRIRETINKVTVEYVNSTIDFLRGIYDLSPFQELNTISTDDDRKELPYGNPNLSVISWLALQFHGVDFGWGEKIYMGPVDYGSDGYCVISSSGGHDYHGSVVVIVCLQEAHMGAFKKFFYEILAHESCCINSDGSHHMIDIKSSFQMKAMNSDAPSMLT</sequence>
<evidence type="ECO:0000313" key="3">
    <source>
        <dbReference type="Proteomes" id="UP001293254"/>
    </source>
</evidence>
<proteinExistence type="inferred from homology"/>
<dbReference type="PANTHER" id="PTHR31642:SF324">
    <property type="entry name" value="SPERMIDINE HYDROXYCINNAMOYL TRANSFERASE"/>
    <property type="match status" value="1"/>
</dbReference>
<dbReference type="PANTHER" id="PTHR31642">
    <property type="entry name" value="TRICHOTHECENE 3-O-ACETYLTRANSFERASE"/>
    <property type="match status" value="1"/>
</dbReference>
<dbReference type="EMBL" id="JACGWO010000006">
    <property type="protein sequence ID" value="KAK4425084.1"/>
    <property type="molecule type" value="Genomic_DNA"/>
</dbReference>
<organism evidence="2 3">
    <name type="scientific">Sesamum alatum</name>
    <dbReference type="NCBI Taxonomy" id="300844"/>
    <lineage>
        <taxon>Eukaryota</taxon>
        <taxon>Viridiplantae</taxon>
        <taxon>Streptophyta</taxon>
        <taxon>Embryophyta</taxon>
        <taxon>Tracheophyta</taxon>
        <taxon>Spermatophyta</taxon>
        <taxon>Magnoliopsida</taxon>
        <taxon>eudicotyledons</taxon>
        <taxon>Gunneridae</taxon>
        <taxon>Pentapetalae</taxon>
        <taxon>asterids</taxon>
        <taxon>lamiids</taxon>
        <taxon>Lamiales</taxon>
        <taxon>Pedaliaceae</taxon>
        <taxon>Sesamum</taxon>
    </lineage>
</organism>
<gene>
    <name evidence="2" type="ORF">Salat_1702200</name>
</gene>
<dbReference type="Pfam" id="PF02458">
    <property type="entry name" value="Transferase"/>
    <property type="match status" value="1"/>
</dbReference>
<dbReference type="AlphaFoldDB" id="A0AAE1Y805"/>